<protein>
    <submittedName>
        <fullName evidence="1">Uncharacterized protein</fullName>
    </submittedName>
</protein>
<gene>
    <name evidence="1" type="ORF">SSE37_04705</name>
</gene>
<keyword evidence="2" id="KW-1185">Reference proteome</keyword>
<evidence type="ECO:0000313" key="2">
    <source>
        <dbReference type="Proteomes" id="UP000005713"/>
    </source>
</evidence>
<dbReference type="AlphaFoldDB" id="A3K1X1"/>
<comment type="caution">
    <text evidence="1">The sequence shown here is derived from an EMBL/GenBank/DDBJ whole genome shotgun (WGS) entry which is preliminary data.</text>
</comment>
<sequence length="113" mass="12857">MLKISSSQFDGLAQNAVHAFYTGLGAELMTFIEHDMPEEIAPDQRVPRINHAFELCQFYGIETEADIARLSHILLAFPPDFFQQPDYQWAHDILSSGEPASDRVDRLEHILLT</sequence>
<proteinExistence type="predicted"/>
<dbReference type="EMBL" id="AAYA01000004">
    <property type="protein sequence ID" value="EBA08917.1"/>
    <property type="molecule type" value="Genomic_DNA"/>
</dbReference>
<evidence type="ECO:0000313" key="1">
    <source>
        <dbReference type="EMBL" id="EBA08917.1"/>
    </source>
</evidence>
<reference evidence="1 2" key="1">
    <citation type="submission" date="2006-06" db="EMBL/GenBank/DDBJ databases">
        <authorList>
            <person name="Moran M.A."/>
            <person name="Ferriera S."/>
            <person name="Johnson J."/>
            <person name="Kravitz S."/>
            <person name="Beeson K."/>
            <person name="Sutton G."/>
            <person name="Rogers Y.-H."/>
            <person name="Friedman R."/>
            <person name="Frazier M."/>
            <person name="Venter J.C."/>
        </authorList>
    </citation>
    <scope>NUCLEOTIDE SEQUENCE [LARGE SCALE GENOMIC DNA]</scope>
    <source>
        <strain evidence="1 2">E-37</strain>
    </source>
</reference>
<organism evidence="1 2">
    <name type="scientific">Sagittula stellata (strain ATCC 700073 / DSM 11524 / E-37)</name>
    <dbReference type="NCBI Taxonomy" id="388399"/>
    <lineage>
        <taxon>Bacteria</taxon>
        <taxon>Pseudomonadati</taxon>
        <taxon>Pseudomonadota</taxon>
        <taxon>Alphaproteobacteria</taxon>
        <taxon>Rhodobacterales</taxon>
        <taxon>Roseobacteraceae</taxon>
        <taxon>Sagittula</taxon>
    </lineage>
</organism>
<dbReference type="Proteomes" id="UP000005713">
    <property type="component" value="Unassembled WGS sequence"/>
</dbReference>
<accession>A3K1X1</accession>
<name>A3K1X1_SAGS3</name>
<dbReference type="RefSeq" id="WP_005857856.1">
    <property type="nucleotide sequence ID" value="NZ_AAYA01000004.1"/>
</dbReference>